<dbReference type="Proteomes" id="UP001458880">
    <property type="component" value="Unassembled WGS sequence"/>
</dbReference>
<name>A0AAW1N9L4_POPJA</name>
<dbReference type="AlphaFoldDB" id="A0AAW1N9L4"/>
<gene>
    <name evidence="1" type="ORF">QE152_g1239</name>
</gene>
<sequence>MMAAADYNCLLVKCPRDIPAHDDVLNLFKTLTPTNCQFSPIKVYPIDSRRRKSTCRWKVLYVLKDCHTNIYIQGQQARELKQELLRSHPINCSIVDYDFFADEQNNLNGWLFIWKVHCEHNPNFLNNDNILHTEELPIFYI</sequence>
<organism evidence="1 2">
    <name type="scientific">Popillia japonica</name>
    <name type="common">Japanese beetle</name>
    <dbReference type="NCBI Taxonomy" id="7064"/>
    <lineage>
        <taxon>Eukaryota</taxon>
        <taxon>Metazoa</taxon>
        <taxon>Ecdysozoa</taxon>
        <taxon>Arthropoda</taxon>
        <taxon>Hexapoda</taxon>
        <taxon>Insecta</taxon>
        <taxon>Pterygota</taxon>
        <taxon>Neoptera</taxon>
        <taxon>Endopterygota</taxon>
        <taxon>Coleoptera</taxon>
        <taxon>Polyphaga</taxon>
        <taxon>Scarabaeiformia</taxon>
        <taxon>Scarabaeidae</taxon>
        <taxon>Rutelinae</taxon>
        <taxon>Popillia</taxon>
    </lineage>
</organism>
<protein>
    <submittedName>
        <fullName evidence="1">Uncharacterized protein</fullName>
    </submittedName>
</protein>
<keyword evidence="2" id="KW-1185">Reference proteome</keyword>
<reference evidence="1 2" key="1">
    <citation type="journal article" date="2024" name="BMC Genomics">
        <title>De novo assembly and annotation of Popillia japonica's genome with initial clues to its potential as an invasive pest.</title>
        <authorList>
            <person name="Cucini C."/>
            <person name="Boschi S."/>
            <person name="Funari R."/>
            <person name="Cardaioli E."/>
            <person name="Iannotti N."/>
            <person name="Marturano G."/>
            <person name="Paoli F."/>
            <person name="Bruttini M."/>
            <person name="Carapelli A."/>
            <person name="Frati F."/>
            <person name="Nardi F."/>
        </authorList>
    </citation>
    <scope>NUCLEOTIDE SEQUENCE [LARGE SCALE GENOMIC DNA]</scope>
    <source>
        <strain evidence="1">DMR45628</strain>
    </source>
</reference>
<comment type="caution">
    <text evidence="1">The sequence shown here is derived from an EMBL/GenBank/DDBJ whole genome shotgun (WGS) entry which is preliminary data.</text>
</comment>
<dbReference type="EMBL" id="JASPKY010000007">
    <property type="protein sequence ID" value="KAK9754520.1"/>
    <property type="molecule type" value="Genomic_DNA"/>
</dbReference>
<accession>A0AAW1N9L4</accession>
<evidence type="ECO:0000313" key="2">
    <source>
        <dbReference type="Proteomes" id="UP001458880"/>
    </source>
</evidence>
<proteinExistence type="predicted"/>
<evidence type="ECO:0000313" key="1">
    <source>
        <dbReference type="EMBL" id="KAK9754520.1"/>
    </source>
</evidence>